<keyword evidence="2 5" id="KW-0645">Protease</keyword>
<evidence type="ECO:0000256" key="2">
    <source>
        <dbReference type="ARBA" id="ARBA00022670"/>
    </source>
</evidence>
<dbReference type="NCBIfam" id="TIGR00072">
    <property type="entry name" value="hydrog_prot"/>
    <property type="match status" value="1"/>
</dbReference>
<proteinExistence type="inferred from homology"/>
<protein>
    <submittedName>
        <fullName evidence="5">Hydrogenase maturation protease</fullName>
    </submittedName>
</protein>
<dbReference type="GO" id="GO:0008233">
    <property type="term" value="F:peptidase activity"/>
    <property type="evidence" value="ECO:0007669"/>
    <property type="project" value="UniProtKB-KW"/>
</dbReference>
<evidence type="ECO:0000313" key="6">
    <source>
        <dbReference type="Proteomes" id="UP001601992"/>
    </source>
</evidence>
<dbReference type="Gene3D" id="3.40.50.1450">
    <property type="entry name" value="HybD-like"/>
    <property type="match status" value="1"/>
</dbReference>
<dbReference type="EMBL" id="JBIAQY010000002">
    <property type="protein sequence ID" value="MFF3567299.1"/>
    <property type="molecule type" value="Genomic_DNA"/>
</dbReference>
<comment type="caution">
    <text evidence="5">The sequence shown here is derived from an EMBL/GenBank/DDBJ whole genome shotgun (WGS) entry which is preliminary data.</text>
</comment>
<dbReference type="PANTHER" id="PTHR30302:SF1">
    <property type="entry name" value="HYDROGENASE 2 MATURATION PROTEASE"/>
    <property type="match status" value="1"/>
</dbReference>
<dbReference type="SUPFAM" id="SSF53163">
    <property type="entry name" value="HybD-like"/>
    <property type="match status" value="1"/>
</dbReference>
<evidence type="ECO:0000256" key="4">
    <source>
        <dbReference type="ARBA" id="ARBA00022801"/>
    </source>
</evidence>
<organism evidence="5 6">
    <name type="scientific">Nocardia jiangxiensis</name>
    <dbReference type="NCBI Taxonomy" id="282685"/>
    <lineage>
        <taxon>Bacteria</taxon>
        <taxon>Bacillati</taxon>
        <taxon>Actinomycetota</taxon>
        <taxon>Actinomycetes</taxon>
        <taxon>Mycobacteriales</taxon>
        <taxon>Nocardiaceae</taxon>
        <taxon>Nocardia</taxon>
    </lineage>
</organism>
<gene>
    <name evidence="5" type="ORF">ACFYXQ_05900</name>
</gene>
<dbReference type="Pfam" id="PF01750">
    <property type="entry name" value="HycI"/>
    <property type="match status" value="1"/>
</dbReference>
<evidence type="ECO:0000256" key="1">
    <source>
        <dbReference type="ARBA" id="ARBA00006814"/>
    </source>
</evidence>
<dbReference type="Proteomes" id="UP001601992">
    <property type="component" value="Unassembled WGS sequence"/>
</dbReference>
<keyword evidence="4" id="KW-0378">Hydrolase</keyword>
<keyword evidence="6" id="KW-1185">Reference proteome</keyword>
<comment type="similarity">
    <text evidence="1">Belongs to the peptidase A31 family.</text>
</comment>
<dbReference type="InterPro" id="IPR000671">
    <property type="entry name" value="Peptidase_A31"/>
</dbReference>
<dbReference type="PRINTS" id="PR00446">
    <property type="entry name" value="HYDRGNUPTAKE"/>
</dbReference>
<evidence type="ECO:0000256" key="3">
    <source>
        <dbReference type="ARBA" id="ARBA00022750"/>
    </source>
</evidence>
<name>A0ABW6RUU6_9NOCA</name>
<dbReference type="RefSeq" id="WP_387402719.1">
    <property type="nucleotide sequence ID" value="NZ_JBIAQY010000002.1"/>
</dbReference>
<evidence type="ECO:0000313" key="5">
    <source>
        <dbReference type="EMBL" id="MFF3567299.1"/>
    </source>
</evidence>
<keyword evidence="3" id="KW-0064">Aspartyl protease</keyword>
<accession>A0ABW6RUU6</accession>
<dbReference type="PANTHER" id="PTHR30302">
    <property type="entry name" value="HYDROGENASE 1 MATURATION PROTEASE"/>
    <property type="match status" value="1"/>
</dbReference>
<reference evidence="5 6" key="1">
    <citation type="submission" date="2024-10" db="EMBL/GenBank/DDBJ databases">
        <title>The Natural Products Discovery Center: Release of the First 8490 Sequenced Strains for Exploring Actinobacteria Biosynthetic Diversity.</title>
        <authorList>
            <person name="Kalkreuter E."/>
            <person name="Kautsar S.A."/>
            <person name="Yang D."/>
            <person name="Bader C.D."/>
            <person name="Teijaro C.N."/>
            <person name="Fluegel L."/>
            <person name="Davis C.M."/>
            <person name="Simpson J.R."/>
            <person name="Lauterbach L."/>
            <person name="Steele A.D."/>
            <person name="Gui C."/>
            <person name="Meng S."/>
            <person name="Li G."/>
            <person name="Viehrig K."/>
            <person name="Ye F."/>
            <person name="Su P."/>
            <person name="Kiefer A.F."/>
            <person name="Nichols A."/>
            <person name="Cepeda A.J."/>
            <person name="Yan W."/>
            <person name="Fan B."/>
            <person name="Jiang Y."/>
            <person name="Adhikari A."/>
            <person name="Zheng C.-J."/>
            <person name="Schuster L."/>
            <person name="Cowan T.M."/>
            <person name="Smanski M.J."/>
            <person name="Chevrette M.G."/>
            <person name="De Carvalho L.P.S."/>
            <person name="Shen B."/>
        </authorList>
    </citation>
    <scope>NUCLEOTIDE SEQUENCE [LARGE SCALE GENOMIC DNA]</scope>
    <source>
        <strain evidence="5 6">NPDC002593</strain>
    </source>
</reference>
<dbReference type="InterPro" id="IPR023430">
    <property type="entry name" value="Pept_HybD-like_dom_sf"/>
</dbReference>
<dbReference type="CDD" id="cd06068">
    <property type="entry name" value="H2MP_like-1"/>
    <property type="match status" value="1"/>
</dbReference>
<sequence>MTTRVLVAGIGNIFLGDDGFGPEVVRRIPAGPGASARIVDYGIRGMHLAYDLLEDWDALVLVDAVPNRGEPGRLEVIRAEPDRDQPTDLDAHGMDPAAVFAGVRALGGAVPPTVVVGCQVHSTEEGIGLSDPVAAAVDPAVDTVRRVVTQLCDQRAEV</sequence>
<dbReference type="GO" id="GO:0006508">
    <property type="term" value="P:proteolysis"/>
    <property type="evidence" value="ECO:0007669"/>
    <property type="project" value="UniProtKB-KW"/>
</dbReference>